<organism evidence="2 3">
    <name type="scientific">Acinetobacter bereziniae</name>
    <name type="common">Acinetobacter genomosp. 10</name>
    <dbReference type="NCBI Taxonomy" id="106648"/>
    <lineage>
        <taxon>Bacteria</taxon>
        <taxon>Pseudomonadati</taxon>
        <taxon>Pseudomonadota</taxon>
        <taxon>Gammaproteobacteria</taxon>
        <taxon>Moraxellales</taxon>
        <taxon>Moraxellaceae</taxon>
        <taxon>Acinetobacter</taxon>
    </lineage>
</organism>
<dbReference type="Pfam" id="PF08291">
    <property type="entry name" value="Peptidase_M15_3"/>
    <property type="match status" value="1"/>
</dbReference>
<dbReference type="Gene3D" id="3.30.1380.10">
    <property type="match status" value="1"/>
</dbReference>
<reference evidence="3" key="1">
    <citation type="journal article" date="2020" name="MBio">
        <title>Horizontal gene transfer to a defensive symbiont with a reduced genome amongst a multipartite beetle microbiome.</title>
        <authorList>
            <person name="Waterworth S.C."/>
            <person name="Florez L.V."/>
            <person name="Rees E.R."/>
            <person name="Hertweck C."/>
            <person name="Kaltenpoth M."/>
            <person name="Kwan J.C."/>
        </authorList>
    </citation>
    <scope>NUCLEOTIDE SEQUENCE [LARGE SCALE GENOMIC DNA]</scope>
</reference>
<evidence type="ECO:0000259" key="1">
    <source>
        <dbReference type="Pfam" id="PF08291"/>
    </source>
</evidence>
<feature type="domain" description="Peptidase M15A C-terminal" evidence="1">
    <location>
        <begin position="117"/>
        <end position="181"/>
    </location>
</feature>
<dbReference type="InterPro" id="IPR009045">
    <property type="entry name" value="Zn_M74/Hedgehog-like"/>
</dbReference>
<dbReference type="EMBL" id="WNDP01000002">
    <property type="protein sequence ID" value="KAF1028226.1"/>
    <property type="molecule type" value="Genomic_DNA"/>
</dbReference>
<proteinExistence type="predicted"/>
<dbReference type="SUPFAM" id="SSF55166">
    <property type="entry name" value="Hedgehog/DD-peptidase"/>
    <property type="match status" value="1"/>
</dbReference>
<dbReference type="Proteomes" id="UP000490535">
    <property type="component" value="Unassembled WGS sequence"/>
</dbReference>
<evidence type="ECO:0000313" key="3">
    <source>
        <dbReference type="Proteomes" id="UP000490535"/>
    </source>
</evidence>
<sequence length="245" mass="27988">MKKMYLVGLVSCLSACSQSTLDSTGPLYTLSQTPTKEVKSSSQLVPLQKSTAPLSFHIWENNQINRQALERYKRFLKQQGIHSYVPNFEFFQTARDWQRCNAAEFEIPPQELWRNIVPTLNILDQLIQQQILNDFTVTSVYRNLNLNRCANGASASKHIFNAALDFRIGSENPDATEQILIQNTKVKICQFWNDHGEQLNMGLGVYPSGQIHIDSAGYRTWGADHRYSSSPCMHTFLNNNQKLDQ</sequence>
<gene>
    <name evidence="2" type="ORF">GAK29_00106</name>
</gene>
<protein>
    <recommendedName>
        <fullName evidence="1">Peptidase M15A C-terminal domain-containing protein</fullName>
    </recommendedName>
</protein>
<name>A0A833UUA0_ACIBZ</name>
<dbReference type="InterPro" id="IPR013230">
    <property type="entry name" value="Peptidase_M15A_C"/>
</dbReference>
<dbReference type="AlphaFoldDB" id="A0A833UUA0"/>
<evidence type="ECO:0000313" key="2">
    <source>
        <dbReference type="EMBL" id="KAF1028226.1"/>
    </source>
</evidence>
<accession>A0A833UUA0</accession>
<comment type="caution">
    <text evidence="2">The sequence shown here is derived from an EMBL/GenBank/DDBJ whole genome shotgun (WGS) entry which is preliminary data.</text>
</comment>